<dbReference type="Pfam" id="PF12685">
    <property type="entry name" value="SpoIIIAH"/>
    <property type="match status" value="1"/>
</dbReference>
<proteinExistence type="predicted"/>
<organism evidence="2 3">
    <name type="scientific">Anaerotruncus colihominis</name>
    <dbReference type="NCBI Taxonomy" id="169435"/>
    <lineage>
        <taxon>Bacteria</taxon>
        <taxon>Bacillati</taxon>
        <taxon>Bacillota</taxon>
        <taxon>Clostridia</taxon>
        <taxon>Eubacteriales</taxon>
        <taxon>Oscillospiraceae</taxon>
        <taxon>Anaerotruncus</taxon>
    </lineage>
</organism>
<accession>A0A845QK64</accession>
<keyword evidence="3" id="KW-1185">Reference proteome</keyword>
<dbReference type="InterPro" id="IPR024232">
    <property type="entry name" value="SpoIIIAH"/>
</dbReference>
<evidence type="ECO:0000313" key="3">
    <source>
        <dbReference type="Proteomes" id="UP000446866"/>
    </source>
</evidence>
<name>A0A845QK64_9FIRM</name>
<dbReference type="RefSeq" id="WP_160201422.1">
    <property type="nucleotide sequence ID" value="NZ_QXWK01000009.1"/>
</dbReference>
<protein>
    <submittedName>
        <fullName evidence="2">SpoIIIAH-like family protein</fullName>
    </submittedName>
</protein>
<comment type="caution">
    <text evidence="2">The sequence shown here is derived from an EMBL/GenBank/DDBJ whole genome shotgun (WGS) entry which is preliminary data.</text>
</comment>
<dbReference type="InterPro" id="IPR038503">
    <property type="entry name" value="SpoIIIAH_sf"/>
</dbReference>
<feature type="compositionally biased region" description="Basic and acidic residues" evidence="1">
    <location>
        <begin position="72"/>
        <end position="81"/>
    </location>
</feature>
<reference evidence="2 3" key="1">
    <citation type="submission" date="2018-08" db="EMBL/GenBank/DDBJ databases">
        <title>Murine metabolic-syndrome-specific gut microbial biobank.</title>
        <authorList>
            <person name="Liu C."/>
        </authorList>
    </citation>
    <scope>NUCLEOTIDE SEQUENCE [LARGE SCALE GENOMIC DNA]</scope>
    <source>
        <strain evidence="2 3">28</strain>
    </source>
</reference>
<evidence type="ECO:0000313" key="2">
    <source>
        <dbReference type="EMBL" id="NBH61143.1"/>
    </source>
</evidence>
<gene>
    <name evidence="2" type="ORF">D0435_05695</name>
</gene>
<sequence length="210" mass="22809">MKKKFKLDLKGFFNKKENVAVAALALVFCAGLVVTEVKANNIPLHDGDVLVDSRNIAQVEEDSNSESSTDGDSEKTEKTAGDDVNGEDGEGDAATKGNTFAEKRAKLDLERNELIAGYDSTIKNSTNDAEKNNAVANKEKLTKYMEQEVSIESLISSKNLPECLVIITESTITVTVDEQELTQNTVAKICNIVMAETGRGADKIIIQSNY</sequence>
<dbReference type="AlphaFoldDB" id="A0A845QK64"/>
<dbReference type="Proteomes" id="UP000446866">
    <property type="component" value="Unassembled WGS sequence"/>
</dbReference>
<dbReference type="Gene3D" id="1.10.287.4300">
    <property type="entry name" value="Stage III sporulation protein AH-like"/>
    <property type="match status" value="1"/>
</dbReference>
<feature type="region of interest" description="Disordered" evidence="1">
    <location>
        <begin position="59"/>
        <end position="99"/>
    </location>
</feature>
<dbReference type="EMBL" id="QXWK01000009">
    <property type="protein sequence ID" value="NBH61143.1"/>
    <property type="molecule type" value="Genomic_DNA"/>
</dbReference>
<evidence type="ECO:0000256" key="1">
    <source>
        <dbReference type="SAM" id="MobiDB-lite"/>
    </source>
</evidence>